<dbReference type="OrthoDB" id="9939609at2759"/>
<name>A0A8J1TN71_OWEFU</name>
<accession>A0A8J1TN71</accession>
<dbReference type="InterPro" id="IPR018305">
    <property type="entry name" value="Ribosomal_m50"/>
</dbReference>
<dbReference type="GO" id="GO:0005762">
    <property type="term" value="C:mitochondrial large ribosomal subunit"/>
    <property type="evidence" value="ECO:0007669"/>
    <property type="project" value="TreeGrafter"/>
</dbReference>
<gene>
    <name evidence="8" type="ORF">OFUS_LOCUS25996</name>
</gene>
<evidence type="ECO:0000313" key="9">
    <source>
        <dbReference type="Proteomes" id="UP000749559"/>
    </source>
</evidence>
<evidence type="ECO:0000256" key="4">
    <source>
        <dbReference type="ARBA" id="ARBA00023128"/>
    </source>
</evidence>
<proteinExistence type="inferred from homology"/>
<evidence type="ECO:0000256" key="6">
    <source>
        <dbReference type="ARBA" id="ARBA00035183"/>
    </source>
</evidence>
<dbReference type="EMBL" id="CAIIXF020000012">
    <property type="protein sequence ID" value="CAH1802304.1"/>
    <property type="molecule type" value="Genomic_DNA"/>
</dbReference>
<evidence type="ECO:0000256" key="5">
    <source>
        <dbReference type="ARBA" id="ARBA00023274"/>
    </source>
</evidence>
<dbReference type="AlphaFoldDB" id="A0A8J1TN71"/>
<keyword evidence="3" id="KW-0689">Ribosomal protein</keyword>
<evidence type="ECO:0000256" key="3">
    <source>
        <dbReference type="ARBA" id="ARBA00022980"/>
    </source>
</evidence>
<keyword evidence="5" id="KW-0687">Ribonucleoprotein</keyword>
<evidence type="ECO:0000256" key="7">
    <source>
        <dbReference type="ARBA" id="ARBA00035398"/>
    </source>
</evidence>
<dbReference type="Proteomes" id="UP000749559">
    <property type="component" value="Unassembled WGS sequence"/>
</dbReference>
<comment type="similarity">
    <text evidence="2">Belongs to the mitochondrion-specific ribosomal protein mL50 family.</text>
</comment>
<dbReference type="PANTHER" id="PTHR31542">
    <property type="entry name" value="39A RIBOSOMAL PROTEIN L50, MITOCHONDRIAL"/>
    <property type="match status" value="1"/>
</dbReference>
<feature type="non-terminal residue" evidence="8">
    <location>
        <position position="230"/>
    </location>
</feature>
<comment type="caution">
    <text evidence="8">The sequence shown here is derived from an EMBL/GenBank/DDBJ whole genome shotgun (WGS) entry which is preliminary data.</text>
</comment>
<dbReference type="PANTHER" id="PTHR31542:SF1">
    <property type="entry name" value="LARGE RIBOSOMAL SUBUNIT PROTEIN ML50"/>
    <property type="match status" value="1"/>
</dbReference>
<protein>
    <recommendedName>
        <fullName evidence="6">Large ribosomal subunit protein mL50</fullName>
    </recommendedName>
    <alternativeName>
        <fullName evidence="7">39S ribosomal protein L50, mitochondrial</fullName>
    </alternativeName>
</protein>
<keyword evidence="4" id="KW-0496">Mitochondrion</keyword>
<keyword evidence="9" id="KW-1185">Reference proteome</keyword>
<evidence type="ECO:0000256" key="1">
    <source>
        <dbReference type="ARBA" id="ARBA00004173"/>
    </source>
</evidence>
<comment type="subcellular location">
    <subcellularLocation>
        <location evidence="1">Mitochondrion</location>
    </subcellularLocation>
</comment>
<reference evidence="8" key="1">
    <citation type="submission" date="2022-03" db="EMBL/GenBank/DDBJ databases">
        <authorList>
            <person name="Martin C."/>
        </authorList>
    </citation>
    <scope>NUCLEOTIDE SEQUENCE</scope>
</reference>
<evidence type="ECO:0000313" key="8">
    <source>
        <dbReference type="EMBL" id="CAH1802304.1"/>
    </source>
</evidence>
<organism evidence="8 9">
    <name type="scientific">Owenia fusiformis</name>
    <name type="common">Polychaete worm</name>
    <dbReference type="NCBI Taxonomy" id="6347"/>
    <lineage>
        <taxon>Eukaryota</taxon>
        <taxon>Metazoa</taxon>
        <taxon>Spiralia</taxon>
        <taxon>Lophotrochozoa</taxon>
        <taxon>Annelida</taxon>
        <taxon>Polychaeta</taxon>
        <taxon>Sedentaria</taxon>
        <taxon>Canalipalpata</taxon>
        <taxon>Sabellida</taxon>
        <taxon>Oweniida</taxon>
        <taxon>Oweniidae</taxon>
        <taxon>Owenia</taxon>
    </lineage>
</organism>
<evidence type="ECO:0000256" key="2">
    <source>
        <dbReference type="ARBA" id="ARBA00008860"/>
    </source>
</evidence>
<sequence length="230" mass="26707">PRLQSKMSASMKIMFSHISQLNHHLRKQYASNKLLSISRNYAFWSRKKKENVDEIIETRGHNTQEDGPNVDNAVQTLTRKTSVKTTHGYTPPSDVEQRVNTIATDVFGGDMTHNTVIGDQSKKVKLLTKCIDAFEHDIPNYELNQLITLSDVVKYFNTEIRDTTKYDELANLDLPKNLYIQKDYIRFTEETKGFFKDGKTAFPGRDTIVTGLKYKKMYKGYKDTKYRFEE</sequence>